<feature type="transmembrane region" description="Helical" evidence="1">
    <location>
        <begin position="170"/>
        <end position="189"/>
    </location>
</feature>
<dbReference type="Proteomes" id="UP000186917">
    <property type="component" value="Unassembled WGS sequence"/>
</dbReference>
<keyword evidence="3" id="KW-1185">Reference proteome</keyword>
<keyword evidence="1" id="KW-1133">Transmembrane helix</keyword>
<dbReference type="EMBL" id="FTOR01000007">
    <property type="protein sequence ID" value="SIT26877.1"/>
    <property type="molecule type" value="Genomic_DNA"/>
</dbReference>
<feature type="transmembrane region" description="Helical" evidence="1">
    <location>
        <begin position="143"/>
        <end position="163"/>
    </location>
</feature>
<evidence type="ECO:0000256" key="1">
    <source>
        <dbReference type="SAM" id="Phobius"/>
    </source>
</evidence>
<keyword evidence="1" id="KW-0812">Transmembrane</keyword>
<proteinExistence type="predicted"/>
<dbReference type="AlphaFoldDB" id="A0A173MG12"/>
<organism evidence="2 3">
    <name type="scientific">Filimonas lacunae</name>
    <dbReference type="NCBI Taxonomy" id="477680"/>
    <lineage>
        <taxon>Bacteria</taxon>
        <taxon>Pseudomonadati</taxon>
        <taxon>Bacteroidota</taxon>
        <taxon>Chitinophagia</taxon>
        <taxon>Chitinophagales</taxon>
        <taxon>Chitinophagaceae</taxon>
        <taxon>Filimonas</taxon>
    </lineage>
</organism>
<accession>A0A173MG12</accession>
<feature type="transmembrane region" description="Helical" evidence="1">
    <location>
        <begin position="119"/>
        <end position="137"/>
    </location>
</feature>
<protein>
    <submittedName>
        <fullName evidence="2">Uncharacterized protein</fullName>
    </submittedName>
</protein>
<reference evidence="3" key="1">
    <citation type="submission" date="2017-01" db="EMBL/GenBank/DDBJ databases">
        <authorList>
            <person name="Varghese N."/>
            <person name="Submissions S."/>
        </authorList>
    </citation>
    <scope>NUCLEOTIDE SEQUENCE [LARGE SCALE GENOMIC DNA]</scope>
    <source>
        <strain evidence="3">DSM 21054</strain>
    </source>
</reference>
<feature type="transmembrane region" description="Helical" evidence="1">
    <location>
        <begin position="89"/>
        <end position="107"/>
    </location>
</feature>
<dbReference type="KEGG" id="fln:FLA_2434"/>
<gene>
    <name evidence="2" type="ORF">SAMN05421788_10772</name>
</gene>
<sequence length="233" mass="26186">MFFWQKKNRLVPVTPKNGSKQLTMKQIVKKYSVLICMFIGASLLVIATLLYPGGSLADKNAIGFDWSKNFISNLFAPNALNGMKNPSRAWAIIGMAFHVVGNGLFFIHMSQKMPSKHAAVVLKYVGAANMLFTFLIVTVLHDIMVTISSTLSLLGLFYVTVFILKTSLHFWKFCCVVCLLIFYYTLYLYGSGNWGLLAIMQKVSFICFMLLVLGLEYFTSPEDFKQAVPKAIQ</sequence>
<keyword evidence="1" id="KW-0472">Membrane</keyword>
<evidence type="ECO:0000313" key="2">
    <source>
        <dbReference type="EMBL" id="SIT26877.1"/>
    </source>
</evidence>
<evidence type="ECO:0000313" key="3">
    <source>
        <dbReference type="Proteomes" id="UP000186917"/>
    </source>
</evidence>
<name>A0A173MG12_9BACT</name>
<feature type="transmembrane region" description="Helical" evidence="1">
    <location>
        <begin position="31"/>
        <end position="51"/>
    </location>
</feature>
<feature type="transmembrane region" description="Helical" evidence="1">
    <location>
        <begin position="195"/>
        <end position="215"/>
    </location>
</feature>